<dbReference type="AlphaFoldDB" id="A0A3M8DJ24"/>
<keyword evidence="3" id="KW-1185">Reference proteome</keyword>
<evidence type="ECO:0000313" key="3">
    <source>
        <dbReference type="Proteomes" id="UP000271031"/>
    </source>
</evidence>
<dbReference type="PROSITE" id="PS51733">
    <property type="entry name" value="BPL_LPL_CATALYTIC"/>
    <property type="match status" value="1"/>
</dbReference>
<organism evidence="2 3">
    <name type="scientific">Brevibacillus fluminis</name>
    <dbReference type="NCBI Taxonomy" id="511487"/>
    <lineage>
        <taxon>Bacteria</taxon>
        <taxon>Bacillati</taxon>
        <taxon>Bacillota</taxon>
        <taxon>Bacilli</taxon>
        <taxon>Bacillales</taxon>
        <taxon>Paenibacillaceae</taxon>
        <taxon>Brevibacillus</taxon>
    </lineage>
</organism>
<dbReference type="InterPro" id="IPR050664">
    <property type="entry name" value="Octanoyltrans_LipM/LipL"/>
</dbReference>
<comment type="caution">
    <text evidence="2">The sequence shown here is derived from an EMBL/GenBank/DDBJ whole genome shotgun (WGS) entry which is preliminary data.</text>
</comment>
<sequence>MGNKPDYHILDTLSAPQTGDVLLPFCRDEAYARRLAAEPDMPSLLHLWRHCHAFVLGSRDAKLPQAADAVRQLTRQGYQTAVRHSGGAAVPLDPGVVNLSLAMPVSALELNPEPHFEQMVALIKRALGATGEQVVAGEIAGAYCPGSYDLAIAGHKFCGIAQRRLAKAVVVQAFVIVEGEGRAHGERACGFYEQAASGADGSYPHVVPERMKSLTELGWHAGVAAFGEGVKQALASFGTIEEIAMIPEWMEQDARQALPLLQERNVQV</sequence>
<dbReference type="OrthoDB" id="2080934at2"/>
<dbReference type="Pfam" id="PF21948">
    <property type="entry name" value="LplA-B_cat"/>
    <property type="match status" value="1"/>
</dbReference>
<dbReference type="PANTHER" id="PTHR43679:SF2">
    <property type="entry name" value="OCTANOYL-[GCVH]:PROTEIN N-OCTANOYLTRANSFERASE"/>
    <property type="match status" value="1"/>
</dbReference>
<accession>A0A3M8DJ24</accession>
<dbReference type="GO" id="GO:0016740">
    <property type="term" value="F:transferase activity"/>
    <property type="evidence" value="ECO:0007669"/>
    <property type="project" value="UniProtKB-ARBA"/>
</dbReference>
<dbReference type="GO" id="GO:0009249">
    <property type="term" value="P:protein lipoylation"/>
    <property type="evidence" value="ECO:0007669"/>
    <property type="project" value="UniProtKB-ARBA"/>
</dbReference>
<reference evidence="2 3" key="1">
    <citation type="submission" date="2018-10" db="EMBL/GenBank/DDBJ databases">
        <title>Phylogenomics of Brevibacillus.</title>
        <authorList>
            <person name="Dunlap C."/>
        </authorList>
    </citation>
    <scope>NUCLEOTIDE SEQUENCE [LARGE SCALE GENOMIC DNA]</scope>
    <source>
        <strain evidence="2 3">JCM 15716</strain>
    </source>
</reference>
<dbReference type="InterPro" id="IPR045864">
    <property type="entry name" value="aa-tRNA-synth_II/BPL/LPL"/>
</dbReference>
<dbReference type="SUPFAM" id="SSF55681">
    <property type="entry name" value="Class II aaRS and biotin synthetases"/>
    <property type="match status" value="1"/>
</dbReference>
<dbReference type="GO" id="GO:0140096">
    <property type="term" value="F:catalytic activity, acting on a protein"/>
    <property type="evidence" value="ECO:0007669"/>
    <property type="project" value="UniProtKB-ARBA"/>
</dbReference>
<name>A0A3M8DJ24_9BACL</name>
<gene>
    <name evidence="2" type="ORF">EDM56_15680</name>
</gene>
<protein>
    <submittedName>
        <fullName evidence="2">Biotin--protein ligase</fullName>
    </submittedName>
</protein>
<evidence type="ECO:0000313" key="2">
    <source>
        <dbReference type="EMBL" id="RNB87127.1"/>
    </source>
</evidence>
<keyword evidence="2" id="KW-0436">Ligase</keyword>
<evidence type="ECO:0000259" key="1">
    <source>
        <dbReference type="PROSITE" id="PS51733"/>
    </source>
</evidence>
<dbReference type="Gene3D" id="3.30.930.10">
    <property type="entry name" value="Bira Bifunctional Protein, Domain 2"/>
    <property type="match status" value="1"/>
</dbReference>
<feature type="domain" description="BPL/LPL catalytic" evidence="1">
    <location>
        <begin position="39"/>
        <end position="222"/>
    </location>
</feature>
<dbReference type="PANTHER" id="PTHR43679">
    <property type="entry name" value="OCTANOYLTRANSFERASE LIPM-RELATED"/>
    <property type="match status" value="1"/>
</dbReference>
<dbReference type="GO" id="GO:0016874">
    <property type="term" value="F:ligase activity"/>
    <property type="evidence" value="ECO:0007669"/>
    <property type="project" value="UniProtKB-KW"/>
</dbReference>
<dbReference type="InterPro" id="IPR004143">
    <property type="entry name" value="BPL_LPL_catalytic"/>
</dbReference>
<dbReference type="Proteomes" id="UP000271031">
    <property type="component" value="Unassembled WGS sequence"/>
</dbReference>
<dbReference type="EMBL" id="RHHQ01000012">
    <property type="protein sequence ID" value="RNB87127.1"/>
    <property type="molecule type" value="Genomic_DNA"/>
</dbReference>
<dbReference type="RefSeq" id="WP_122918826.1">
    <property type="nucleotide sequence ID" value="NZ_RHHQ01000012.1"/>
</dbReference>
<proteinExistence type="predicted"/>